<dbReference type="RefSeq" id="WP_195870149.1">
    <property type="nucleotide sequence ID" value="NZ_JADOET010000001.1"/>
</dbReference>
<evidence type="ECO:0000313" key="2">
    <source>
        <dbReference type="EMBL" id="MBF8148885.1"/>
    </source>
</evidence>
<dbReference type="NCBIfam" id="NF040945">
    <property type="entry name" value="CCC_membrane"/>
    <property type="match status" value="1"/>
</dbReference>
<keyword evidence="1" id="KW-0472">Membrane</keyword>
<dbReference type="PROSITE" id="PS51257">
    <property type="entry name" value="PROKAR_LIPOPROTEIN"/>
    <property type="match status" value="1"/>
</dbReference>
<dbReference type="EMBL" id="JADOET010000001">
    <property type="protein sequence ID" value="MBF8148885.1"/>
    <property type="molecule type" value="Genomic_DNA"/>
</dbReference>
<feature type="transmembrane region" description="Helical" evidence="1">
    <location>
        <begin position="12"/>
        <end position="45"/>
    </location>
</feature>
<name>A0ABS0EEJ6_9FLAO</name>
<protein>
    <recommendedName>
        <fullName evidence="4">DUF4190 domain-containing protein</fullName>
    </recommendedName>
</protein>
<feature type="transmembrane region" description="Helical" evidence="1">
    <location>
        <begin position="75"/>
        <end position="98"/>
    </location>
</feature>
<sequence>MNQNKLPADPLSLILGILALVIGIAGCCCYGVTAIVPLILAIIGLVSANRSLREYGENPEAFNPQTRSNVNTAKIINIIAIVLNSLVFLVALGVLALYGTLMSTAILDGLENGNFESDDLYYESEYETIIEPESNETWDDDTYIIDDVEEEVLNEVHELELDSLDNE</sequence>
<evidence type="ECO:0000313" key="3">
    <source>
        <dbReference type="Proteomes" id="UP000611215"/>
    </source>
</evidence>
<keyword evidence="3" id="KW-1185">Reference proteome</keyword>
<comment type="caution">
    <text evidence="2">The sequence shown here is derived from an EMBL/GenBank/DDBJ whole genome shotgun (WGS) entry which is preliminary data.</text>
</comment>
<gene>
    <name evidence="2" type="ORF">ITJ86_03190</name>
</gene>
<evidence type="ECO:0000256" key="1">
    <source>
        <dbReference type="SAM" id="Phobius"/>
    </source>
</evidence>
<evidence type="ECO:0008006" key="4">
    <source>
        <dbReference type="Google" id="ProtNLM"/>
    </source>
</evidence>
<keyword evidence="1" id="KW-0812">Transmembrane</keyword>
<dbReference type="Proteomes" id="UP000611215">
    <property type="component" value="Unassembled WGS sequence"/>
</dbReference>
<proteinExistence type="predicted"/>
<organism evidence="2 3">
    <name type="scientific">Winogradskyella marina</name>
    <dbReference type="NCBI Taxonomy" id="2785530"/>
    <lineage>
        <taxon>Bacteria</taxon>
        <taxon>Pseudomonadati</taxon>
        <taxon>Bacteroidota</taxon>
        <taxon>Flavobacteriia</taxon>
        <taxon>Flavobacteriales</taxon>
        <taxon>Flavobacteriaceae</taxon>
        <taxon>Winogradskyella</taxon>
    </lineage>
</organism>
<reference evidence="2 3" key="1">
    <citation type="submission" date="2020-11" db="EMBL/GenBank/DDBJ databases">
        <title>Winogradskyella marina sp. nov., isolated from marine sediment.</title>
        <authorList>
            <person name="Bo J."/>
            <person name="Wang S."/>
            <person name="Song X."/>
            <person name="Du Z."/>
        </authorList>
    </citation>
    <scope>NUCLEOTIDE SEQUENCE [LARGE SCALE GENOMIC DNA]</scope>
    <source>
        <strain evidence="2 3">F6397</strain>
    </source>
</reference>
<keyword evidence="1" id="KW-1133">Transmembrane helix</keyword>
<accession>A0ABS0EEJ6</accession>